<dbReference type="InterPro" id="IPR012337">
    <property type="entry name" value="RNaseH-like_sf"/>
</dbReference>
<proteinExistence type="predicted"/>
<sequence>MKGDTWDPWKTWNDSSVSWDRTWSQMSNWGAWRWPSEDDDSGGSAGKYELKGKGCSGGSETDSEKSVQSRGFGTPEQVKKMMSEVHGRLESGGEYEQHDQRRGGRKGKDPPCPTWDGKDLSERPEERLAIDRWSRLTAVSPEEQGETLLLHLTKEAATATRHLRPSSVQYAGGLQAIILALDTLAFPEADAETFQQLERTLFAAPRAREETLMKFTNRVRAEQKELERLLPNALNDTVMGFLLLRGAGLAKRNGTRFSSRRATTTTSTSWSILKRMTDDSTVTEKSTPTKGADVSGIDEDEPLMSEDGEAESAVYDAMANLLGIDDDGTPDGQEPTDDGERILTEVEALDCLAAIVPPPTKPRTWGEARRIVADKKTNRGFRNLQDGKKLNDKIEDVKKRTKCGICKKVGHWHRECLDNPNNKNKPTGGFIAMTVLQDDEICSYIATEAKMASRSNLVEHINLAIDIKTSGKPGWGALDTACGFNMMGLDTYAKWEAHYKKEHGITRQTIPYHKKYRFGNDQICTATDGVIIPIMLGDFVGIVFVCLVQGAAPLLLSKTFVVELKASLHAFQSELDLPEQSLRLPLAHAGGEHVLLQLDNFTRPWSKPEGWTLCTKEVSMDFSSRTEYKHPSTFLISEVQVNKQSIDTNKHWNSTNSKHVNNINDVSSINSRSENSINDETCINTKHLNNINDNIHSSSFMQQKVSPLRERQSDANKSQAKTTAPKFKWPWHEVSSESRPPTGVMMCRYYGVENQGPRTPAVGTRARDHDPKKEHSCLHEFTHHGGNARAFWSQCSGCRLHVEFYPKGAPNMKEICEQLEEYKMLEAEIKEPEEQIEGLTETAEQEEWETLDEEVQDQSPRSKALIALKELLQDENANAMTSQLVENLRGHLGADISDQSGQKEAWDMIKSASPLLVIIKPPKDIYNNKLKEKIGRDVTTFMSDMAIQQASEYGKMLSQEFVQGSLQNKLGGVPIPLQELTGALVRAIVKAKMSELATVELAKPSNAPTTYQFNDVIGMDIFFVLGPENTTKVPMLNIVCHGTGHQVVVPLPSRQGQQIRRHYRAFWKRMYGIPRIIVTDGEKGFSTGEFPDAAEGDGTEVKVTSATSPWQAGKTERAGGTWKETFYRTRQKFNTKNSMNGDTELARSIDMRKAAMAAYIEAGETSAWEQIDHTMKEEVSTENRGRRKYEDLTKQPSPAEEDQGDVPQTAPPEPAGDDQPAASLEPPTVEIEHSSDVKSDPIPMETQYYDHLDDVPITIKQALVNPDAAIPVAQRIATIEEKIQKEQQEVTEKSLVNTYKYQPYISAKRREWGNIQKAGAVRVLPPEEAERVRQDPALTTRIMGSRWVLTDKDGDPNETDASKKPLLFMSGNDRRMAKARCTVQGHTDPDLLELETYSPVVGKDSVFLILQILCTNKWTLQLADITSAFTAGDPLDRQYMDSKTLPYNGWHLSQVMPTKIGFQCSIFDGCVFYLRDVEGLHGVMGLTVDDIVGGGDQKFDEKGKYTGKELDQNDDNTEITISQRQSSVNIQLNDIATERRKTPQSPVTPTELHQARSLCGSISFLARESRPDLSGPVSLLQGTMPNLTVDDLLEANRIGRMTKEFCDVALRVRRIPFHELAFAAFDDAAWANARDGASQAGYIVFATQRKILKGEAATISIQSWKSHTLKRKCAHQFGAETLAISEGMAMAEFIRTMLLEIVDSEFDLMRPYLLAGRFPVISVTDSRGGYDHVTNPKAGLAEDKRAAIDVAIVRSAMQRPQVHIRWIEGTSQLTDPLTKRKGESTLLRHALELGEYGITADSIVLRRREQERQMRKKKGDPTYACSLECCFSGVDLYEMDCTGSLKQDYEDDDLNYEPEAYRWIREA</sequence>
<evidence type="ECO:0000313" key="4">
    <source>
        <dbReference type="Proteomes" id="UP001189429"/>
    </source>
</evidence>
<reference evidence="3" key="1">
    <citation type="submission" date="2023-10" db="EMBL/GenBank/DDBJ databases">
        <authorList>
            <person name="Chen Y."/>
            <person name="Shah S."/>
            <person name="Dougan E. K."/>
            <person name="Thang M."/>
            <person name="Chan C."/>
        </authorList>
    </citation>
    <scope>NUCLEOTIDE SEQUENCE [LARGE SCALE GENOMIC DNA]</scope>
</reference>
<keyword evidence="4" id="KW-1185">Reference proteome</keyword>
<feature type="compositionally biased region" description="Polar residues" evidence="1">
    <location>
        <begin position="279"/>
        <end position="289"/>
    </location>
</feature>
<feature type="compositionally biased region" description="Basic and acidic residues" evidence="1">
    <location>
        <begin position="1230"/>
        <end position="1239"/>
    </location>
</feature>
<feature type="domain" description="Integrase catalytic" evidence="2">
    <location>
        <begin position="1004"/>
        <end position="1204"/>
    </location>
</feature>
<dbReference type="InterPro" id="IPR001584">
    <property type="entry name" value="Integrase_cat-core"/>
</dbReference>
<feature type="region of interest" description="Disordered" evidence="1">
    <location>
        <begin position="29"/>
        <end position="123"/>
    </location>
</feature>
<dbReference type="InterPro" id="IPR036397">
    <property type="entry name" value="RNaseH_sf"/>
</dbReference>
<dbReference type="Proteomes" id="UP001189429">
    <property type="component" value="Unassembled WGS sequence"/>
</dbReference>
<feature type="compositionally biased region" description="Basic and acidic residues" evidence="1">
    <location>
        <begin position="77"/>
        <end position="109"/>
    </location>
</feature>
<comment type="caution">
    <text evidence="3">The sequence shown here is derived from an EMBL/GenBank/DDBJ whole genome shotgun (WGS) entry which is preliminary data.</text>
</comment>
<dbReference type="Gene3D" id="3.30.420.10">
    <property type="entry name" value="Ribonuclease H-like superfamily/Ribonuclease H"/>
    <property type="match status" value="1"/>
</dbReference>
<accession>A0ABN9SK52</accession>
<protein>
    <recommendedName>
        <fullName evidence="2">Integrase catalytic domain-containing protein</fullName>
    </recommendedName>
</protein>
<dbReference type="PROSITE" id="PS50994">
    <property type="entry name" value="INTEGRASE"/>
    <property type="match status" value="1"/>
</dbReference>
<feature type="compositionally biased region" description="Basic and acidic residues" evidence="1">
    <location>
        <begin position="1176"/>
        <end position="1193"/>
    </location>
</feature>
<evidence type="ECO:0000259" key="2">
    <source>
        <dbReference type="PROSITE" id="PS50994"/>
    </source>
</evidence>
<feature type="region of interest" description="Disordered" evidence="1">
    <location>
        <begin position="1176"/>
        <end position="1243"/>
    </location>
</feature>
<name>A0ABN9SK52_9DINO</name>
<gene>
    <name evidence="3" type="ORF">PCOR1329_LOCUS30214</name>
</gene>
<feature type="region of interest" description="Disordered" evidence="1">
    <location>
        <begin position="278"/>
        <end position="304"/>
    </location>
</feature>
<evidence type="ECO:0000256" key="1">
    <source>
        <dbReference type="SAM" id="MobiDB-lite"/>
    </source>
</evidence>
<evidence type="ECO:0000313" key="3">
    <source>
        <dbReference type="EMBL" id="CAK0832113.1"/>
    </source>
</evidence>
<organism evidence="3 4">
    <name type="scientific">Prorocentrum cordatum</name>
    <dbReference type="NCBI Taxonomy" id="2364126"/>
    <lineage>
        <taxon>Eukaryota</taxon>
        <taxon>Sar</taxon>
        <taxon>Alveolata</taxon>
        <taxon>Dinophyceae</taxon>
        <taxon>Prorocentrales</taxon>
        <taxon>Prorocentraceae</taxon>
        <taxon>Prorocentrum</taxon>
    </lineage>
</organism>
<dbReference type="SUPFAM" id="SSF53098">
    <property type="entry name" value="Ribonuclease H-like"/>
    <property type="match status" value="1"/>
</dbReference>
<dbReference type="EMBL" id="CAUYUJ010011558">
    <property type="protein sequence ID" value="CAK0832113.1"/>
    <property type="molecule type" value="Genomic_DNA"/>
</dbReference>